<reference evidence="8 9" key="1">
    <citation type="submission" date="2021-03" db="EMBL/GenBank/DDBJ databases">
        <title>Genomic and phenotypic characterization of Chloracidobacterium isolates provides evidence for multiple species.</title>
        <authorList>
            <person name="Saini M.K."/>
            <person name="Costas A.M.G."/>
            <person name="Tank M."/>
            <person name="Bryant D.A."/>
        </authorList>
    </citation>
    <scope>NUCLEOTIDE SEQUENCE [LARGE SCALE GENOMIC DNA]</scope>
    <source>
        <strain evidence="8 9">N</strain>
    </source>
</reference>
<feature type="binding site" evidence="6">
    <location>
        <position position="184"/>
    </location>
    <ligand>
        <name>substrate</name>
    </ligand>
</feature>
<dbReference type="Pfam" id="PF04960">
    <property type="entry name" value="Glutaminase"/>
    <property type="match status" value="1"/>
</dbReference>
<evidence type="ECO:0000256" key="1">
    <source>
        <dbReference type="ARBA" id="ARBA00011076"/>
    </source>
</evidence>
<dbReference type="PANTHER" id="PTHR12544:SF29">
    <property type="entry name" value="GLUTAMINASE"/>
    <property type="match status" value="1"/>
</dbReference>
<feature type="binding site" evidence="6">
    <location>
        <position position="82"/>
    </location>
    <ligand>
        <name>substrate</name>
    </ligand>
</feature>
<dbReference type="HAMAP" id="MF_00313">
    <property type="entry name" value="Glutaminase"/>
    <property type="match status" value="1"/>
</dbReference>
<feature type="region of interest" description="Disordered" evidence="7">
    <location>
        <begin position="347"/>
        <end position="366"/>
    </location>
</feature>
<comment type="similarity">
    <text evidence="1 6">Belongs to the glutaminase family.</text>
</comment>
<accession>A0ABX8B3F7</accession>
<comment type="subunit">
    <text evidence="2 6">Homotetramer.</text>
</comment>
<evidence type="ECO:0000256" key="7">
    <source>
        <dbReference type="SAM" id="MobiDB-lite"/>
    </source>
</evidence>
<dbReference type="Proteomes" id="UP000677668">
    <property type="component" value="Chromosome 1"/>
</dbReference>
<keyword evidence="6" id="KW-0007">Acetylation</keyword>
<dbReference type="RefSeq" id="WP_211422007.1">
    <property type="nucleotide sequence ID" value="NZ_CP072642.1"/>
</dbReference>
<dbReference type="EC" id="3.5.1.2" evidence="3 6"/>
<feature type="binding site" evidence="6">
    <location>
        <position position="278"/>
    </location>
    <ligand>
        <name>substrate</name>
    </ligand>
</feature>
<proteinExistence type="inferred from homology"/>
<sequence length="366" mass="39929">MSLQVNVSAEAVSVRQSAERLRILSVLNDLHLKYKSLQDGRVADYIPQLAKVSPDLFGICIATVDGQIFEVGDYDYLFTIQSISKPFVYGLALEDHGRDYVRTRVGVEPTGDAFNSIIKLDERSKRPHNPLVNAGAIAMTSIIKGTDPTDKLNRLLDLFQRYTGHGIFADMSVFMSERTTGHRNRAIAHLMLNFGMIDGNVDEALDLYFQQCSLMVSCRDLAVMGATLANRGVNPLTGERAIAAEYVRDILSVMFTCGLYDYAGEWAYRVGLPAKSGVGGGLLAVVPGRFGIGVFSPLLDERGNSVRAIKVCEGIVQAFGAHIFDLAFTLPSSAAAHEVHLEHPARTADARNGHTASHPPEPHRVA</sequence>
<dbReference type="SUPFAM" id="SSF56601">
    <property type="entry name" value="beta-lactamase/transpeptidase-like"/>
    <property type="match status" value="1"/>
</dbReference>
<feature type="binding site" evidence="6">
    <location>
        <position position="133"/>
    </location>
    <ligand>
        <name>substrate</name>
    </ligand>
</feature>
<evidence type="ECO:0000256" key="2">
    <source>
        <dbReference type="ARBA" id="ARBA00011881"/>
    </source>
</evidence>
<dbReference type="NCBIfam" id="TIGR03814">
    <property type="entry name" value="Gln_ase"/>
    <property type="match status" value="1"/>
</dbReference>
<evidence type="ECO:0000313" key="8">
    <source>
        <dbReference type="EMBL" id="QUV93646.1"/>
    </source>
</evidence>
<organism evidence="8 9">
    <name type="scientific">Chloracidobacterium sp. N</name>
    <dbReference type="NCBI Taxonomy" id="2821540"/>
    <lineage>
        <taxon>Bacteria</taxon>
        <taxon>Pseudomonadati</taxon>
        <taxon>Acidobacteriota</taxon>
        <taxon>Terriglobia</taxon>
        <taxon>Terriglobales</taxon>
        <taxon>Acidobacteriaceae</taxon>
        <taxon>Chloracidobacterium</taxon>
        <taxon>Chloracidobacterium aggregatum</taxon>
    </lineage>
</organism>
<dbReference type="EMBL" id="CP072642">
    <property type="protein sequence ID" value="QUV93646.1"/>
    <property type="molecule type" value="Genomic_DNA"/>
</dbReference>
<dbReference type="PANTHER" id="PTHR12544">
    <property type="entry name" value="GLUTAMINASE"/>
    <property type="match status" value="1"/>
</dbReference>
<dbReference type="Gene3D" id="3.40.710.10">
    <property type="entry name" value="DD-peptidase/beta-lactamase superfamily"/>
    <property type="match status" value="1"/>
</dbReference>
<gene>
    <name evidence="6 8" type="primary">glsA</name>
    <name evidence="8" type="ORF">J8C05_09765</name>
</gene>
<feature type="binding site" evidence="6">
    <location>
        <position position="260"/>
    </location>
    <ligand>
        <name>substrate</name>
    </ligand>
</feature>
<comment type="catalytic activity">
    <reaction evidence="5 6">
        <text>L-glutamine + H2O = L-glutamate + NH4(+)</text>
        <dbReference type="Rhea" id="RHEA:15889"/>
        <dbReference type="ChEBI" id="CHEBI:15377"/>
        <dbReference type="ChEBI" id="CHEBI:28938"/>
        <dbReference type="ChEBI" id="CHEBI:29985"/>
        <dbReference type="ChEBI" id="CHEBI:58359"/>
        <dbReference type="EC" id="3.5.1.2"/>
    </reaction>
</comment>
<evidence type="ECO:0000256" key="5">
    <source>
        <dbReference type="ARBA" id="ARBA00049534"/>
    </source>
</evidence>
<name>A0ABX8B3F7_9BACT</name>
<evidence type="ECO:0000256" key="6">
    <source>
        <dbReference type="HAMAP-Rule" id="MF_00313"/>
    </source>
</evidence>
<dbReference type="InterPro" id="IPR015868">
    <property type="entry name" value="Glutaminase"/>
</dbReference>
<feature type="binding site" evidence="6">
    <location>
        <position position="177"/>
    </location>
    <ligand>
        <name>substrate</name>
    </ligand>
</feature>
<feature type="binding site" evidence="6">
    <location>
        <position position="208"/>
    </location>
    <ligand>
        <name>substrate</name>
    </ligand>
</feature>
<evidence type="ECO:0000256" key="3">
    <source>
        <dbReference type="ARBA" id="ARBA00012918"/>
    </source>
</evidence>
<protein>
    <recommendedName>
        <fullName evidence="3 6">Glutaminase</fullName>
        <ecNumber evidence="3 6">3.5.1.2</ecNumber>
    </recommendedName>
</protein>
<keyword evidence="4 6" id="KW-0378">Hydrolase</keyword>
<evidence type="ECO:0000256" key="4">
    <source>
        <dbReference type="ARBA" id="ARBA00022801"/>
    </source>
</evidence>
<keyword evidence="9" id="KW-1185">Reference proteome</keyword>
<dbReference type="InterPro" id="IPR012338">
    <property type="entry name" value="Beta-lactam/transpept-like"/>
</dbReference>
<dbReference type="GO" id="GO:0004359">
    <property type="term" value="F:glutaminase activity"/>
    <property type="evidence" value="ECO:0007669"/>
    <property type="project" value="UniProtKB-EC"/>
</dbReference>
<evidence type="ECO:0000313" key="9">
    <source>
        <dbReference type="Proteomes" id="UP000677668"/>
    </source>
</evidence>